<keyword evidence="3 5" id="KW-1133">Transmembrane helix</keyword>
<evidence type="ECO:0000259" key="6">
    <source>
        <dbReference type="Pfam" id="PF00324"/>
    </source>
</evidence>
<feature type="transmembrane region" description="Helical" evidence="5">
    <location>
        <begin position="64"/>
        <end position="85"/>
    </location>
</feature>
<dbReference type="PANTHER" id="PTHR43243">
    <property type="entry name" value="INNER MEMBRANE TRANSPORTER YGJI-RELATED"/>
    <property type="match status" value="1"/>
</dbReference>
<dbReference type="OrthoDB" id="3900342at2759"/>
<feature type="transmembrane region" description="Helical" evidence="5">
    <location>
        <begin position="105"/>
        <end position="129"/>
    </location>
</feature>
<sequence length="497" mass="54113">MLGSRIWNSLVRKKAMDKWRMEQSELRRALDLIDLTTIGIANTFGLGVYVLAGMGAREAGPGICVSHFIVGVVTTITALCYGELAAAVPRSGSVYSYTYVLMGEFMAFIIGCLQCMESIIGVACLAGGLSDYIDNMIDNKLDDYFAKVNIPVVFADPNVVASFLIAICSSDLKNWSWEPGDEEFPPDGSGGSGGFFPFGFQGVLVIARGCVYAYRGFEGISCAGEEAKNPRKLLPLAILLTLIIASVSYIGVAVSLTLMWPYFDESVTSPFPYALDMTNMHDVKWVVSTGILFCLCACLLGNTYTCTRVLYSMGVDGLIFKWFGRVNSKTKTPIVSTIATALLAGAFAIIFDADGFIRALVSSVNLISHTVVSVCVLLLRYRNTQQVGCQDDEMSRLFNSGRSRLEVLLNLKVHCKTPTTQSYSVVKITIIVLLAASSIFSVVNVGQPILNFRGAVVFLCLLVIGFCILVLMRQPQSSDSIPFKVSPSTVFYKKIQE</sequence>
<dbReference type="SMR" id="A0A482XCN2"/>
<feature type="transmembrane region" description="Helical" evidence="5">
    <location>
        <begin position="357"/>
        <end position="379"/>
    </location>
</feature>
<comment type="caution">
    <text evidence="7">The sequence shown here is derived from an EMBL/GenBank/DDBJ whole genome shotgun (WGS) entry which is preliminary data.</text>
</comment>
<evidence type="ECO:0000256" key="2">
    <source>
        <dbReference type="ARBA" id="ARBA00022692"/>
    </source>
</evidence>
<protein>
    <recommendedName>
        <fullName evidence="6">Amino acid permease/ SLC12A domain-containing protein</fullName>
    </recommendedName>
</protein>
<feature type="transmembrane region" description="Helical" evidence="5">
    <location>
        <begin position="236"/>
        <end position="263"/>
    </location>
</feature>
<dbReference type="GO" id="GO:0097638">
    <property type="term" value="P:L-arginine import across plasma membrane"/>
    <property type="evidence" value="ECO:0007669"/>
    <property type="project" value="TreeGrafter"/>
</dbReference>
<evidence type="ECO:0000256" key="4">
    <source>
        <dbReference type="ARBA" id="ARBA00023136"/>
    </source>
</evidence>
<evidence type="ECO:0000256" key="1">
    <source>
        <dbReference type="ARBA" id="ARBA00004141"/>
    </source>
</evidence>
<dbReference type="InterPro" id="IPR004841">
    <property type="entry name" value="AA-permease/SLC12A_dom"/>
</dbReference>
<gene>
    <name evidence="7" type="ORF">LSTR_LSTR001219</name>
</gene>
<comment type="subcellular location">
    <subcellularLocation>
        <location evidence="1">Membrane</location>
        <topology evidence="1">Multi-pass membrane protein</topology>
    </subcellularLocation>
</comment>
<dbReference type="InParanoid" id="A0A482XCN2"/>
<keyword evidence="2 5" id="KW-0812">Transmembrane</keyword>
<dbReference type="AlphaFoldDB" id="A0A482XCN2"/>
<dbReference type="Gene3D" id="1.20.1740.10">
    <property type="entry name" value="Amino acid/polyamine transporter I"/>
    <property type="match status" value="1"/>
</dbReference>
<evidence type="ECO:0000256" key="5">
    <source>
        <dbReference type="SAM" id="Phobius"/>
    </source>
</evidence>
<name>A0A482XCN2_LAOST</name>
<dbReference type="STRING" id="195883.A0A482XCN2"/>
<evidence type="ECO:0000256" key="3">
    <source>
        <dbReference type="ARBA" id="ARBA00022989"/>
    </source>
</evidence>
<accession>A0A482XCN2</accession>
<feature type="transmembrane region" description="Helical" evidence="5">
    <location>
        <begin position="332"/>
        <end position="351"/>
    </location>
</feature>
<reference evidence="7 8" key="1">
    <citation type="journal article" date="2017" name="Gigascience">
        <title>Genome sequence of the small brown planthopper, Laodelphax striatellus.</title>
        <authorList>
            <person name="Zhu J."/>
            <person name="Jiang F."/>
            <person name="Wang X."/>
            <person name="Yang P."/>
            <person name="Bao Y."/>
            <person name="Zhao W."/>
            <person name="Wang W."/>
            <person name="Lu H."/>
            <person name="Wang Q."/>
            <person name="Cui N."/>
            <person name="Li J."/>
            <person name="Chen X."/>
            <person name="Luo L."/>
            <person name="Yu J."/>
            <person name="Kang L."/>
            <person name="Cui F."/>
        </authorList>
    </citation>
    <scope>NUCLEOTIDE SEQUENCE [LARGE SCALE GENOMIC DNA]</scope>
    <source>
        <strain evidence="7">Lst14</strain>
    </source>
</reference>
<feature type="transmembrane region" description="Helical" evidence="5">
    <location>
        <begin position="32"/>
        <end position="52"/>
    </location>
</feature>
<dbReference type="PANTHER" id="PTHR43243:SF105">
    <property type="entry name" value="CATIONIC AMINO ACID TRANSPORTER C-TERMINAL DOMAIN-CONTAINING PROTEIN"/>
    <property type="match status" value="1"/>
</dbReference>
<evidence type="ECO:0000313" key="7">
    <source>
        <dbReference type="EMBL" id="RZF43041.1"/>
    </source>
</evidence>
<dbReference type="GO" id="GO:0015189">
    <property type="term" value="F:L-lysine transmembrane transporter activity"/>
    <property type="evidence" value="ECO:0007669"/>
    <property type="project" value="TreeGrafter"/>
</dbReference>
<dbReference type="EMBL" id="QKKF02013261">
    <property type="protein sequence ID" value="RZF43041.1"/>
    <property type="molecule type" value="Genomic_DNA"/>
</dbReference>
<organism evidence="7 8">
    <name type="scientific">Laodelphax striatellus</name>
    <name type="common">Small brown planthopper</name>
    <name type="synonym">Delphax striatella</name>
    <dbReference type="NCBI Taxonomy" id="195883"/>
    <lineage>
        <taxon>Eukaryota</taxon>
        <taxon>Metazoa</taxon>
        <taxon>Ecdysozoa</taxon>
        <taxon>Arthropoda</taxon>
        <taxon>Hexapoda</taxon>
        <taxon>Insecta</taxon>
        <taxon>Pterygota</taxon>
        <taxon>Neoptera</taxon>
        <taxon>Paraneoptera</taxon>
        <taxon>Hemiptera</taxon>
        <taxon>Auchenorrhyncha</taxon>
        <taxon>Fulgoroidea</taxon>
        <taxon>Delphacidae</taxon>
        <taxon>Criomorphinae</taxon>
        <taxon>Laodelphax</taxon>
    </lineage>
</organism>
<dbReference type="Pfam" id="PF00324">
    <property type="entry name" value="AA_permease"/>
    <property type="match status" value="1"/>
</dbReference>
<evidence type="ECO:0000313" key="8">
    <source>
        <dbReference type="Proteomes" id="UP000291343"/>
    </source>
</evidence>
<dbReference type="GO" id="GO:0005886">
    <property type="term" value="C:plasma membrane"/>
    <property type="evidence" value="ECO:0007669"/>
    <property type="project" value="TreeGrafter"/>
</dbReference>
<feature type="domain" description="Amino acid permease/ SLC12A" evidence="6">
    <location>
        <begin position="192"/>
        <end position="381"/>
    </location>
</feature>
<feature type="transmembrane region" description="Helical" evidence="5">
    <location>
        <begin position="425"/>
        <end position="446"/>
    </location>
</feature>
<dbReference type="GO" id="GO:0061459">
    <property type="term" value="F:L-arginine transmembrane transporter activity"/>
    <property type="evidence" value="ECO:0007669"/>
    <property type="project" value="TreeGrafter"/>
</dbReference>
<feature type="transmembrane region" description="Helical" evidence="5">
    <location>
        <begin position="283"/>
        <end position="311"/>
    </location>
</feature>
<dbReference type="Pfam" id="PF13520">
    <property type="entry name" value="AA_permease_2"/>
    <property type="match status" value="1"/>
</dbReference>
<dbReference type="Proteomes" id="UP000291343">
    <property type="component" value="Unassembled WGS sequence"/>
</dbReference>
<proteinExistence type="predicted"/>
<feature type="transmembrane region" description="Helical" evidence="5">
    <location>
        <begin position="452"/>
        <end position="472"/>
    </location>
</feature>
<dbReference type="InterPro" id="IPR002293">
    <property type="entry name" value="AA/rel_permease1"/>
</dbReference>
<dbReference type="GO" id="GO:0000064">
    <property type="term" value="F:L-ornithine transmembrane transporter activity"/>
    <property type="evidence" value="ECO:0007669"/>
    <property type="project" value="TreeGrafter"/>
</dbReference>
<keyword evidence="8" id="KW-1185">Reference proteome</keyword>
<keyword evidence="4 5" id="KW-0472">Membrane</keyword>